<sequence>MFIIIPLMIAVQTEKLSITAALDLIVWYIAISFGIFIFKTPLKLYFTIRAKRNSLEEHKEFYGEEKYNEIHKNIFTLEWKMLISSIVAPFLALFSWYCLEQFCVKYSLSSLSQMLHPYFIILAAFVSSYQPIFSFIDVFRERVDQVYGMGSGSGSLGGVKSPPTHLSGSYGFEGSSGAGGVDLSSSGGIFGRKSSPLEKSSDSNFVIDENLIKNFVYTNQKVSEDNLRSELNQFRQEFSSYLKNFNQEINSLKRDIKQWTGKKSDDILKLDHRILSLENQLELFQMLEKEKKTSDVNSIFQSFHKFIK</sequence>
<dbReference type="EMBL" id="AJWJ01000348">
    <property type="protein sequence ID" value="KAF2071700.1"/>
    <property type="molecule type" value="Genomic_DNA"/>
</dbReference>
<dbReference type="AlphaFoldDB" id="A0A8J4UXX9"/>
<feature type="transmembrane region" description="Helical" evidence="1">
    <location>
        <begin position="117"/>
        <end position="139"/>
    </location>
</feature>
<evidence type="ECO:0000313" key="3">
    <source>
        <dbReference type="Proteomes" id="UP000695562"/>
    </source>
</evidence>
<keyword evidence="1" id="KW-1133">Transmembrane helix</keyword>
<feature type="transmembrane region" description="Helical" evidence="1">
    <location>
        <begin position="25"/>
        <end position="46"/>
    </location>
</feature>
<proteinExistence type="predicted"/>
<evidence type="ECO:0000256" key="1">
    <source>
        <dbReference type="SAM" id="Phobius"/>
    </source>
</evidence>
<protein>
    <recommendedName>
        <fullName evidence="4">Transmembrane protein</fullName>
    </recommendedName>
</protein>
<gene>
    <name evidence="2" type="ORF">CYY_006981</name>
</gene>
<dbReference type="Proteomes" id="UP000695562">
    <property type="component" value="Unassembled WGS sequence"/>
</dbReference>
<dbReference type="OrthoDB" id="18084at2759"/>
<accession>A0A8J4UXX9</accession>
<organism evidence="2 3">
    <name type="scientific">Polysphondylium violaceum</name>
    <dbReference type="NCBI Taxonomy" id="133409"/>
    <lineage>
        <taxon>Eukaryota</taxon>
        <taxon>Amoebozoa</taxon>
        <taxon>Evosea</taxon>
        <taxon>Eumycetozoa</taxon>
        <taxon>Dictyostelia</taxon>
        <taxon>Dictyosteliales</taxon>
        <taxon>Dictyosteliaceae</taxon>
        <taxon>Polysphondylium</taxon>
    </lineage>
</organism>
<evidence type="ECO:0000313" key="2">
    <source>
        <dbReference type="EMBL" id="KAF2071700.1"/>
    </source>
</evidence>
<feature type="transmembrane region" description="Helical" evidence="1">
    <location>
        <begin position="79"/>
        <end position="97"/>
    </location>
</feature>
<name>A0A8J4UXX9_9MYCE</name>
<keyword evidence="1" id="KW-0472">Membrane</keyword>
<comment type="caution">
    <text evidence="2">The sequence shown here is derived from an EMBL/GenBank/DDBJ whole genome shotgun (WGS) entry which is preliminary data.</text>
</comment>
<keyword evidence="3" id="KW-1185">Reference proteome</keyword>
<reference evidence="2" key="1">
    <citation type="submission" date="2020-01" db="EMBL/GenBank/DDBJ databases">
        <title>Development of genomics and gene disruption for Polysphondylium violaceum indicates a role for the polyketide synthase stlB in stalk morphogenesis.</title>
        <authorList>
            <person name="Narita B."/>
            <person name="Kawabe Y."/>
            <person name="Kin K."/>
            <person name="Saito T."/>
            <person name="Gibbs R."/>
            <person name="Kuspa A."/>
            <person name="Muzny D."/>
            <person name="Queller D."/>
            <person name="Richards S."/>
            <person name="Strassman J."/>
            <person name="Sucgang R."/>
            <person name="Worley K."/>
            <person name="Schaap P."/>
        </authorList>
    </citation>
    <scope>NUCLEOTIDE SEQUENCE</scope>
    <source>
        <strain evidence="2">QSvi11</strain>
    </source>
</reference>
<keyword evidence="1" id="KW-0812">Transmembrane</keyword>
<evidence type="ECO:0008006" key="4">
    <source>
        <dbReference type="Google" id="ProtNLM"/>
    </source>
</evidence>